<dbReference type="EMBL" id="CP019650">
    <property type="protein sequence ID" value="AQQ67235.1"/>
    <property type="molecule type" value="Genomic_DNA"/>
</dbReference>
<dbReference type="KEGG" id="maga:Mag101_05980"/>
<accession>A0A1Q2M3C5</accession>
<keyword evidence="3" id="KW-1185">Reference proteome</keyword>
<keyword evidence="1 2" id="KW-0808">Transferase</keyword>
<dbReference type="Proteomes" id="UP000188219">
    <property type="component" value="Chromosome"/>
</dbReference>
<dbReference type="RefSeq" id="WP_077402144.1">
    <property type="nucleotide sequence ID" value="NZ_CP019650.1"/>
</dbReference>
<dbReference type="InterPro" id="IPR023606">
    <property type="entry name" value="CoA-Trfase_III_dom_1_sf"/>
</dbReference>
<dbReference type="InterPro" id="IPR003673">
    <property type="entry name" value="CoA-Trfase_fam_III"/>
</dbReference>
<dbReference type="OrthoDB" id="9058532at2"/>
<dbReference type="PANTHER" id="PTHR48207:SF4">
    <property type="entry name" value="BLL6097 PROTEIN"/>
    <property type="match status" value="1"/>
</dbReference>
<dbReference type="InterPro" id="IPR044855">
    <property type="entry name" value="CoA-Trfase_III_dom3_sf"/>
</dbReference>
<dbReference type="Pfam" id="PF02515">
    <property type="entry name" value="CoA_transf_3"/>
    <property type="match status" value="1"/>
</dbReference>
<dbReference type="PANTHER" id="PTHR48207">
    <property type="entry name" value="SUCCINATE--HYDROXYMETHYLGLUTARATE COA-TRANSFERASE"/>
    <property type="match status" value="1"/>
</dbReference>
<evidence type="ECO:0000313" key="3">
    <source>
        <dbReference type="Proteomes" id="UP000188219"/>
    </source>
</evidence>
<name>A0A1Q2M3C5_9GAMM</name>
<dbReference type="Gene3D" id="3.30.1540.10">
    <property type="entry name" value="formyl-coa transferase, domain 3"/>
    <property type="match status" value="1"/>
</dbReference>
<organism evidence="2 3">
    <name type="scientific">Microbulbifer agarilyticus</name>
    <dbReference type="NCBI Taxonomy" id="260552"/>
    <lineage>
        <taxon>Bacteria</taxon>
        <taxon>Pseudomonadati</taxon>
        <taxon>Pseudomonadota</taxon>
        <taxon>Gammaproteobacteria</taxon>
        <taxon>Cellvibrionales</taxon>
        <taxon>Microbulbiferaceae</taxon>
        <taxon>Microbulbifer</taxon>
    </lineage>
</organism>
<dbReference type="AlphaFoldDB" id="A0A1Q2M3C5"/>
<protein>
    <submittedName>
        <fullName evidence="2">CoA transferase</fullName>
    </submittedName>
</protein>
<reference evidence="2" key="1">
    <citation type="submission" date="2017-02" db="EMBL/GenBank/DDBJ databases">
        <title>Genome of Microbulbifer agarilyticus GP101.</title>
        <authorList>
            <person name="Jung J."/>
            <person name="Bae S.S."/>
            <person name="Baek K."/>
        </authorList>
    </citation>
    <scope>NUCLEOTIDE SEQUENCE [LARGE SCALE GENOMIC DNA]</scope>
    <source>
        <strain evidence="2">GP101</strain>
    </source>
</reference>
<sequence>MSERQRPLDGLLVLDFSQFLSGPSAALRLADLGARVIKIERPERGEDGRNLYLSDCVLEGESTLFHAINRDKESFCVDLKDPTQRDALNTLIKQADILIANFRPGVMQRLGLDYQSVKNLNPAIVYGEISGYGLVGPWAERPGQDLLLQALSGLTWLSGSRADGPVAMGVPVADIFTGAQLVQGILAAVFAREFSGEGSHVQISMLEAMLDFQFEPLTIALHDPEQSIERAAVNGAHALVAGAYGFYRTKDGYIALSMGRVEDLARLLDCPALLPFSNPALAFAERDAIKQILADHLPCQTTAHWLSLLEPADIWCAEVLDWEQLLAHEGFKTLDMLQSLPLPGGNALTTSRCPIRIDEQCLWGSQPAPQLGQHQATINREIESFHNALKGMSHE</sequence>
<dbReference type="eggNOG" id="COG1804">
    <property type="taxonomic scope" value="Bacteria"/>
</dbReference>
<dbReference type="Gene3D" id="3.40.50.10540">
    <property type="entry name" value="Crotonobetainyl-coa:carnitine coa-transferase, domain 1"/>
    <property type="match status" value="1"/>
</dbReference>
<gene>
    <name evidence="2" type="ORF">Mag101_05980</name>
</gene>
<evidence type="ECO:0000313" key="2">
    <source>
        <dbReference type="EMBL" id="AQQ67235.1"/>
    </source>
</evidence>
<dbReference type="InterPro" id="IPR050483">
    <property type="entry name" value="CoA-transferase_III_domain"/>
</dbReference>
<dbReference type="GO" id="GO:0008410">
    <property type="term" value="F:CoA-transferase activity"/>
    <property type="evidence" value="ECO:0007669"/>
    <property type="project" value="TreeGrafter"/>
</dbReference>
<dbReference type="SUPFAM" id="SSF89796">
    <property type="entry name" value="CoA-transferase family III (CaiB/BaiF)"/>
    <property type="match status" value="1"/>
</dbReference>
<dbReference type="STRING" id="260552.Mag101_05980"/>
<evidence type="ECO:0000256" key="1">
    <source>
        <dbReference type="ARBA" id="ARBA00022679"/>
    </source>
</evidence>
<proteinExistence type="predicted"/>